<dbReference type="InterPro" id="IPR000743">
    <property type="entry name" value="Glyco_hydro_28"/>
</dbReference>
<keyword evidence="1" id="KW-0326">Glycosidase</keyword>
<dbReference type="AlphaFoldDB" id="A0A9E2S755"/>
<dbReference type="GO" id="GO:0004650">
    <property type="term" value="F:polygalacturonase activity"/>
    <property type="evidence" value="ECO:0007669"/>
    <property type="project" value="InterPro"/>
</dbReference>
<keyword evidence="2" id="KW-0732">Signal</keyword>
<evidence type="ECO:0000313" key="3">
    <source>
        <dbReference type="EMBL" id="MBV4355979.1"/>
    </source>
</evidence>
<dbReference type="EMBL" id="JAHSPG010000001">
    <property type="protein sequence ID" value="MBV4355979.1"/>
    <property type="molecule type" value="Genomic_DNA"/>
</dbReference>
<dbReference type="RefSeq" id="WP_217789522.1">
    <property type="nucleotide sequence ID" value="NZ_JAHSPG010000001.1"/>
</dbReference>
<feature type="chain" id="PRO_5039529001" evidence="2">
    <location>
        <begin position="27"/>
        <end position="478"/>
    </location>
</feature>
<organism evidence="3 4">
    <name type="scientific">Pinibacter aurantiacus</name>
    <dbReference type="NCBI Taxonomy" id="2851599"/>
    <lineage>
        <taxon>Bacteria</taxon>
        <taxon>Pseudomonadati</taxon>
        <taxon>Bacteroidota</taxon>
        <taxon>Chitinophagia</taxon>
        <taxon>Chitinophagales</taxon>
        <taxon>Chitinophagaceae</taxon>
        <taxon>Pinibacter</taxon>
    </lineage>
</organism>
<sequence length="478" mass="52228">MSNKTLLSRLLLCSVLFTAICGTLNAQSPDLSWTKKVGTRSVPSSKKIFSVNKYGAKANDTTNISTKAIQAAIDDCAKKGGGVVTFQPGMYVMGSVFVKSGVNFRVDKGVTILGSQDFADYPEIDTRIAGIEMKWPAALINVIGQKKAAVTGDGVVNARGKFCWDKYWNMRKNDYDPKGLRWIVDYDAKRVRTLLVQNSSDVTLKGITFKNAGFWTVQILYSSYVSVDGLVIRNNEDGKGPSTDGVDVDSSTWVLIENCDIDCNDDDFCLKAGRDGDGLRVNKPTEYVVIRKCVARKGGGLLTIGSETSGGIRHVLATDLIGKGTGNGFHIKSAFTRGGTVEDIHFQNIQLDSVATAFHFTMNWNPSYSYSKLPPAYNYDSIPEHWKKLLQKVEPAQGTPTFRNIYVSNITAKGVKKIINAEGMQQSALKDFHFTNVHISGTDAGEVSFADGWMFSDVTLTPANNVPLKVSNSGNMKL</sequence>
<comment type="similarity">
    <text evidence="1">Belongs to the glycosyl hydrolase 28 family.</text>
</comment>
<evidence type="ECO:0000256" key="1">
    <source>
        <dbReference type="RuleBase" id="RU361169"/>
    </source>
</evidence>
<comment type="caution">
    <text evidence="3">The sequence shown here is derived from an EMBL/GenBank/DDBJ whole genome shotgun (WGS) entry which is preliminary data.</text>
</comment>
<accession>A0A9E2S755</accession>
<dbReference type="Proteomes" id="UP000812270">
    <property type="component" value="Unassembled WGS sequence"/>
</dbReference>
<dbReference type="Pfam" id="PF00295">
    <property type="entry name" value="Glyco_hydro_28"/>
    <property type="match status" value="1"/>
</dbReference>
<dbReference type="InterPro" id="IPR051801">
    <property type="entry name" value="GH28_Enzymes"/>
</dbReference>
<dbReference type="GO" id="GO:0005975">
    <property type="term" value="P:carbohydrate metabolic process"/>
    <property type="evidence" value="ECO:0007669"/>
    <property type="project" value="InterPro"/>
</dbReference>
<feature type="signal peptide" evidence="2">
    <location>
        <begin position="1"/>
        <end position="26"/>
    </location>
</feature>
<reference evidence="3" key="1">
    <citation type="submission" date="2021-06" db="EMBL/GenBank/DDBJ databases">
        <authorList>
            <person name="Huq M.A."/>
        </authorList>
    </citation>
    <scope>NUCLEOTIDE SEQUENCE</scope>
    <source>
        <strain evidence="3">MAH-26</strain>
    </source>
</reference>
<name>A0A9E2S755_9BACT</name>
<proteinExistence type="inferred from homology"/>
<dbReference type="PANTHER" id="PTHR31339">
    <property type="entry name" value="PECTIN LYASE-RELATED"/>
    <property type="match status" value="1"/>
</dbReference>
<evidence type="ECO:0000313" key="4">
    <source>
        <dbReference type="Proteomes" id="UP000812270"/>
    </source>
</evidence>
<evidence type="ECO:0000256" key="2">
    <source>
        <dbReference type="SAM" id="SignalP"/>
    </source>
</evidence>
<protein>
    <submittedName>
        <fullName evidence="3">Right-handed parallel beta-helix repeat-containing protein</fullName>
    </submittedName>
</protein>
<keyword evidence="4" id="KW-1185">Reference proteome</keyword>
<gene>
    <name evidence="3" type="ORF">KTO63_02385</name>
</gene>
<keyword evidence="1" id="KW-0378">Hydrolase</keyword>
<dbReference type="PANTHER" id="PTHR31339:SF9">
    <property type="entry name" value="PLASMIN AND FIBRONECTIN-BINDING PROTEIN A"/>
    <property type="match status" value="1"/>
</dbReference>